<dbReference type="InterPro" id="IPR023214">
    <property type="entry name" value="HAD_sf"/>
</dbReference>
<dbReference type="STRING" id="312017.Q24FC3"/>
<evidence type="ECO:0000313" key="2">
    <source>
        <dbReference type="Proteomes" id="UP000009168"/>
    </source>
</evidence>
<gene>
    <name evidence="1" type="ORF">TTHERM_00865400</name>
</gene>
<dbReference type="KEGG" id="tet:TTHERM_00865400"/>
<name>Q24FC3_TETTS</name>
<dbReference type="InterPro" id="IPR006353">
    <property type="entry name" value="HAD-SF_hydro_IIA_CECR5"/>
</dbReference>
<dbReference type="InParanoid" id="Q24FC3"/>
<accession>Q24FC3</accession>
<organism evidence="1 2">
    <name type="scientific">Tetrahymena thermophila (strain SB210)</name>
    <dbReference type="NCBI Taxonomy" id="312017"/>
    <lineage>
        <taxon>Eukaryota</taxon>
        <taxon>Sar</taxon>
        <taxon>Alveolata</taxon>
        <taxon>Ciliophora</taxon>
        <taxon>Intramacronucleata</taxon>
        <taxon>Oligohymenophorea</taxon>
        <taxon>Hymenostomatida</taxon>
        <taxon>Tetrahymenina</taxon>
        <taxon>Tetrahymenidae</taxon>
        <taxon>Tetrahymena</taxon>
    </lineage>
</organism>
<keyword evidence="1" id="KW-0378">Hydrolase</keyword>
<dbReference type="Pfam" id="PF13344">
    <property type="entry name" value="Hydrolase_6"/>
    <property type="match status" value="1"/>
</dbReference>
<dbReference type="EMBL" id="GG662285">
    <property type="protein sequence ID" value="EAS06535.3"/>
    <property type="molecule type" value="Genomic_DNA"/>
</dbReference>
<reference evidence="2" key="1">
    <citation type="journal article" date="2006" name="PLoS Biol.">
        <title>Macronuclear genome sequence of the ciliate Tetrahymena thermophila, a model eukaryote.</title>
        <authorList>
            <person name="Eisen J.A."/>
            <person name="Coyne R.S."/>
            <person name="Wu M."/>
            <person name="Wu D."/>
            <person name="Thiagarajan M."/>
            <person name="Wortman J.R."/>
            <person name="Badger J.H."/>
            <person name="Ren Q."/>
            <person name="Amedeo P."/>
            <person name="Jones K.M."/>
            <person name="Tallon L.J."/>
            <person name="Delcher A.L."/>
            <person name="Salzberg S.L."/>
            <person name="Silva J.C."/>
            <person name="Haas B.J."/>
            <person name="Majoros W.H."/>
            <person name="Farzad M."/>
            <person name="Carlton J.M."/>
            <person name="Smith R.K. Jr."/>
            <person name="Garg J."/>
            <person name="Pearlman R.E."/>
            <person name="Karrer K.M."/>
            <person name="Sun L."/>
            <person name="Manning G."/>
            <person name="Elde N.C."/>
            <person name="Turkewitz A.P."/>
            <person name="Asai D.J."/>
            <person name="Wilkes D.E."/>
            <person name="Wang Y."/>
            <person name="Cai H."/>
            <person name="Collins K."/>
            <person name="Stewart B.A."/>
            <person name="Lee S.R."/>
            <person name="Wilamowska K."/>
            <person name="Weinberg Z."/>
            <person name="Ruzzo W.L."/>
            <person name="Wloga D."/>
            <person name="Gaertig J."/>
            <person name="Frankel J."/>
            <person name="Tsao C.-C."/>
            <person name="Gorovsky M.A."/>
            <person name="Keeling P.J."/>
            <person name="Waller R.F."/>
            <person name="Patron N.J."/>
            <person name="Cherry J.M."/>
            <person name="Stover N.A."/>
            <person name="Krieger C.J."/>
            <person name="del Toro C."/>
            <person name="Ryder H.F."/>
            <person name="Williamson S.C."/>
            <person name="Barbeau R.A."/>
            <person name="Hamilton E.P."/>
            <person name="Orias E."/>
        </authorList>
    </citation>
    <scope>NUCLEOTIDE SEQUENCE [LARGE SCALE GENOMIC DNA]</scope>
    <source>
        <strain evidence="2">SB210</strain>
    </source>
</reference>
<dbReference type="NCBIfam" id="TIGR01456">
    <property type="entry name" value="CECR5"/>
    <property type="match status" value="1"/>
</dbReference>
<evidence type="ECO:0000313" key="1">
    <source>
        <dbReference type="EMBL" id="EAS06535.3"/>
    </source>
</evidence>
<dbReference type="GeneID" id="7832146"/>
<dbReference type="GO" id="GO:0016787">
    <property type="term" value="F:hydrolase activity"/>
    <property type="evidence" value="ECO:0007669"/>
    <property type="project" value="UniProtKB-KW"/>
</dbReference>
<dbReference type="AlphaFoldDB" id="Q24FC3"/>
<proteinExistence type="predicted"/>
<dbReference type="OrthoDB" id="10251048at2759"/>
<dbReference type="eggNOG" id="KOG1618">
    <property type="taxonomic scope" value="Eukaryota"/>
</dbReference>
<dbReference type="RefSeq" id="XP_001026780.3">
    <property type="nucleotide sequence ID" value="XM_001026780.3"/>
</dbReference>
<keyword evidence="2" id="KW-1185">Reference proteome</keyword>
<dbReference type="SUPFAM" id="SSF56784">
    <property type="entry name" value="HAD-like"/>
    <property type="match status" value="1"/>
</dbReference>
<sequence length="373" mass="43306">MQNQKIKVPVIVSDVDGVLKQNMYALPKAADMIRIIRKRLCEIDPNKYPNVNSQIPFYLLTNRGSISEKEHALIVNKAMDFDEEKDSFIKFTEKDQILNHTPLKDLWQTEAFKDKLLLFVGQDCDKVAKDNNLKYITADEYLDLFPEMVPNTSKAPVDRKKLVSELKERLNIQDDSYFDKYLQVHGIFIIQYPNRWEDVIQIIMDFLSTEDGTFANGIPLIPPKKHIPVISSMNDLYYKDSFPLPRLLNEPFIECLKSTYKTLYKGEMNIQFYGKPQYLQFEFAQKHSRHFLQDDLEATNYYMIGDNPKSDIKGANSIGWNSILVRTGVFNGVVNDPEDPAKYVVQDIEEAIKLIFNLEGIHYQGPWPSDKQQ</sequence>
<protein>
    <submittedName>
        <fullName evidence="1">HAD-family sub IIA hydrolase, TIGR01456, CECR5 containing protein</fullName>
    </submittedName>
</protein>
<dbReference type="InterPro" id="IPR036412">
    <property type="entry name" value="HAD-like_sf"/>
</dbReference>
<dbReference type="Pfam" id="PF13242">
    <property type="entry name" value="Hydrolase_like"/>
    <property type="match status" value="1"/>
</dbReference>
<dbReference type="HOGENOM" id="CLU_030880_2_1_1"/>
<dbReference type="Proteomes" id="UP000009168">
    <property type="component" value="Unassembled WGS sequence"/>
</dbReference>
<dbReference type="InterPro" id="IPR006357">
    <property type="entry name" value="HAD-SF_hydro_IIA"/>
</dbReference>
<dbReference type="Gene3D" id="3.40.50.1000">
    <property type="entry name" value="HAD superfamily/HAD-like"/>
    <property type="match status" value="2"/>
</dbReference>